<dbReference type="Pfam" id="PF08022">
    <property type="entry name" value="FAD_binding_8"/>
    <property type="match status" value="1"/>
</dbReference>
<feature type="region of interest" description="Disordered" evidence="6">
    <location>
        <begin position="581"/>
        <end position="620"/>
    </location>
</feature>
<feature type="transmembrane region" description="Helical" evidence="7">
    <location>
        <begin position="213"/>
        <end position="237"/>
    </location>
</feature>
<keyword evidence="7" id="KW-1133">Transmembrane helix</keyword>
<reference evidence="11" key="1">
    <citation type="submission" date="2015-02" db="EMBL/GenBank/DDBJ databases">
        <title>Genome sequencing for Strongylocentrotus purpuratus.</title>
        <authorList>
            <person name="Murali S."/>
            <person name="Liu Y."/>
            <person name="Vee V."/>
            <person name="English A."/>
            <person name="Wang M."/>
            <person name="Skinner E."/>
            <person name="Han Y."/>
            <person name="Muzny D.M."/>
            <person name="Worley K.C."/>
            <person name="Gibbs R.A."/>
        </authorList>
    </citation>
    <scope>NUCLEOTIDE SEQUENCE</scope>
</reference>
<evidence type="ECO:0000259" key="9">
    <source>
        <dbReference type="PROSITE" id="PS51384"/>
    </source>
</evidence>
<dbReference type="Pfam" id="PF13499">
    <property type="entry name" value="EF-hand_7"/>
    <property type="match status" value="1"/>
</dbReference>
<dbReference type="FunFam" id="2.40.30.10:FF:000056">
    <property type="entry name" value="NADPH oxidase 5"/>
    <property type="match status" value="1"/>
</dbReference>
<dbReference type="GO" id="GO:0005509">
    <property type="term" value="F:calcium ion binding"/>
    <property type="evidence" value="ECO:0007669"/>
    <property type="project" value="InterPro"/>
</dbReference>
<keyword evidence="2" id="KW-0274">FAD</keyword>
<feature type="domain" description="EF-hand" evidence="8">
    <location>
        <begin position="121"/>
        <end position="156"/>
    </location>
</feature>
<sequence>MAGMQEKDEKWLVKLEKHFQEVAGDDNLIDLDEFINALNVKKSFFAERFFELIDTDQSGSISLKELIGALRLLVNGTEQEKLHFLFQVYDVDGSGFIDFDELKTVLRSCTAESAMTLCDETLTELTEILFDDADVDGDGEVSFEELSEQLQRYPGITSNLTISYNTLRNHFSVIIFWIVFVMINAGLAAWGAYEGYQSVSDERHPAAISIARSAGRCLSFECCFVLVLMLRKLLTILRNTFLMSVLPLDQHVVIHKIVAVFIIILSVIHTAGHIANIGLIYQVENVNGTTAAWILDVLVRPFPGLGLVEGSCIITGIIYLAERLLRLQFFRRARFGKVYIQKGYVLPANVVQLVIQRPAKFKFHAGEYIHVNIPFIASHEWHPFTISSAPEQQEYLTLHIRCVGHWTKRLYDVVRERELTLLEHENAGFGEIDKDHDVPLEVIVDVSSTKSTPAVESNGQQSIISDTHINRNGRRSSQTYGKRRRTASGAINSGFEPELPNGDKDGTKTVTEGKPYNTGQNDNESVTQKVNAAQLSLPRKADHPSASQGDCQPMSYKELGEVSMTLEVNGDSFKMKSLNSRQSIDVQEAPRGSTTKRQSLRVRQSLVGREKRSVCGKPNGDVNRKMSLVTLRRNGARHSLDLSKDLGGRPHTGLEVILDGPYGAPAQHIMEAEHAVLIGAGIGITPFASILQSINERYKAARKHCPNCNHTWVTDSSSILKTKKVDFVWINRDQHSFEWFISLISAIELEQAEIPAAGRFLDIHLYMTSALSPSDMKAIGLHVALDLIHKKKKRDTITGLKTRTQAGRPDWDEVFQNLKQQHKGKITVFFCGSPALGKILSTKCLQYQMEFRKENF</sequence>
<evidence type="ECO:0000256" key="1">
    <source>
        <dbReference type="ARBA" id="ARBA00022630"/>
    </source>
</evidence>
<keyword evidence="11" id="KW-1185">Reference proteome</keyword>
<feature type="domain" description="EF-hand" evidence="8">
    <location>
        <begin position="77"/>
        <end position="112"/>
    </location>
</feature>
<keyword evidence="7" id="KW-0472">Membrane</keyword>
<dbReference type="CDD" id="cd06186">
    <property type="entry name" value="NOX_Duox_like_FAD_NADP"/>
    <property type="match status" value="2"/>
</dbReference>
<dbReference type="FunFam" id="1.10.238.10:FF:000791">
    <property type="entry name" value="Uncharacterized protein"/>
    <property type="match status" value="1"/>
</dbReference>
<dbReference type="InterPro" id="IPR002048">
    <property type="entry name" value="EF_hand_dom"/>
</dbReference>
<dbReference type="InterPro" id="IPR013112">
    <property type="entry name" value="FAD-bd_8"/>
</dbReference>
<evidence type="ECO:0000256" key="3">
    <source>
        <dbReference type="ARBA" id="ARBA00022837"/>
    </source>
</evidence>
<name>A0A7M7P5A3_STRPU</name>
<keyword evidence="4" id="KW-0521">NADP</keyword>
<organism evidence="10 11">
    <name type="scientific">Strongylocentrotus purpuratus</name>
    <name type="common">Purple sea urchin</name>
    <dbReference type="NCBI Taxonomy" id="7668"/>
    <lineage>
        <taxon>Eukaryota</taxon>
        <taxon>Metazoa</taxon>
        <taxon>Echinodermata</taxon>
        <taxon>Eleutherozoa</taxon>
        <taxon>Echinozoa</taxon>
        <taxon>Echinoidea</taxon>
        <taxon>Euechinoidea</taxon>
        <taxon>Echinacea</taxon>
        <taxon>Camarodonta</taxon>
        <taxon>Echinidea</taxon>
        <taxon>Strongylocentrotidae</taxon>
        <taxon>Strongylocentrotus</taxon>
    </lineage>
</organism>
<keyword evidence="1" id="KW-0285">Flavoprotein</keyword>
<dbReference type="InterPro" id="IPR013121">
    <property type="entry name" value="Fe_red_NAD-bd_6"/>
</dbReference>
<dbReference type="InterPro" id="IPR017938">
    <property type="entry name" value="Riboflavin_synthase-like_b-brl"/>
</dbReference>
<dbReference type="InParanoid" id="A0A7M7P5A3"/>
<dbReference type="GO" id="GO:0043020">
    <property type="term" value="C:NADPH oxidase complex"/>
    <property type="evidence" value="ECO:0000318"/>
    <property type="project" value="GO_Central"/>
</dbReference>
<dbReference type="Gene3D" id="1.10.238.10">
    <property type="entry name" value="EF-hand"/>
    <property type="match status" value="1"/>
</dbReference>
<keyword evidence="7" id="KW-0812">Transmembrane</keyword>
<dbReference type="CDD" id="cd00051">
    <property type="entry name" value="EFh"/>
    <property type="match status" value="2"/>
</dbReference>
<dbReference type="PANTHER" id="PTHR11972:SF58">
    <property type="entry name" value="NADPH OXIDASE 5"/>
    <property type="match status" value="1"/>
</dbReference>
<keyword evidence="5" id="KW-0560">Oxidoreductase</keyword>
<dbReference type="InterPro" id="IPR050369">
    <property type="entry name" value="RBOH/FRE"/>
</dbReference>
<dbReference type="Gene3D" id="3.40.50.80">
    <property type="entry name" value="Nucleotide-binding domain of ferredoxin-NADP reductase (FNR) module"/>
    <property type="match status" value="1"/>
</dbReference>
<dbReference type="PROSITE" id="PS50222">
    <property type="entry name" value="EF_HAND_2"/>
    <property type="match status" value="3"/>
</dbReference>
<dbReference type="InterPro" id="IPR017927">
    <property type="entry name" value="FAD-bd_FR_type"/>
</dbReference>
<feature type="compositionally biased region" description="Polar residues" evidence="6">
    <location>
        <begin position="449"/>
        <end position="467"/>
    </location>
</feature>
<dbReference type="EnsemblMetazoa" id="XM_030989775">
    <property type="protein sequence ID" value="XP_030845635"/>
    <property type="gene ID" value="LOC580939"/>
</dbReference>
<evidence type="ECO:0000256" key="5">
    <source>
        <dbReference type="ARBA" id="ARBA00023002"/>
    </source>
</evidence>
<dbReference type="PROSITE" id="PS51384">
    <property type="entry name" value="FAD_FR"/>
    <property type="match status" value="1"/>
</dbReference>
<dbReference type="GO" id="GO:0006952">
    <property type="term" value="P:defense response"/>
    <property type="evidence" value="ECO:0000318"/>
    <property type="project" value="GO_Central"/>
</dbReference>
<dbReference type="SMART" id="SM00054">
    <property type="entry name" value="EFh"/>
    <property type="match status" value="3"/>
</dbReference>
<feature type="transmembrane region" description="Helical" evidence="7">
    <location>
        <begin position="257"/>
        <end position="281"/>
    </location>
</feature>
<dbReference type="SUPFAM" id="SSF47473">
    <property type="entry name" value="EF-hand"/>
    <property type="match status" value="1"/>
</dbReference>
<feature type="compositionally biased region" description="Polar residues" evidence="6">
    <location>
        <begin position="517"/>
        <end position="526"/>
    </location>
</feature>
<dbReference type="GO" id="GO:0042554">
    <property type="term" value="P:superoxide anion generation"/>
    <property type="evidence" value="ECO:0000318"/>
    <property type="project" value="GO_Central"/>
</dbReference>
<dbReference type="FunFam" id="3.40.50.80:FF:000012">
    <property type="entry name" value="NADPH oxidase, isoform B"/>
    <property type="match status" value="1"/>
</dbReference>
<evidence type="ECO:0000259" key="8">
    <source>
        <dbReference type="PROSITE" id="PS50222"/>
    </source>
</evidence>
<dbReference type="GO" id="GO:0016175">
    <property type="term" value="F:superoxide-generating NAD(P)H oxidase activity"/>
    <property type="evidence" value="ECO:0000318"/>
    <property type="project" value="GO_Central"/>
</dbReference>
<dbReference type="GeneID" id="580939"/>
<proteinExistence type="predicted"/>
<feature type="region of interest" description="Disordered" evidence="6">
    <location>
        <begin position="449"/>
        <end position="526"/>
    </location>
</feature>
<dbReference type="AlphaFoldDB" id="A0A7M7P5A3"/>
<dbReference type="Gene3D" id="2.40.30.10">
    <property type="entry name" value="Translation factors"/>
    <property type="match status" value="1"/>
</dbReference>
<evidence type="ECO:0000256" key="7">
    <source>
        <dbReference type="SAM" id="Phobius"/>
    </source>
</evidence>
<dbReference type="Proteomes" id="UP000007110">
    <property type="component" value="Unassembled WGS sequence"/>
</dbReference>
<dbReference type="RefSeq" id="XP_030845635.1">
    <property type="nucleotide sequence ID" value="XM_030989775.1"/>
</dbReference>
<dbReference type="GO" id="GO:0005886">
    <property type="term" value="C:plasma membrane"/>
    <property type="evidence" value="ECO:0000318"/>
    <property type="project" value="GO_Central"/>
</dbReference>
<protein>
    <recommendedName>
        <fullName evidence="12">NADPH oxidase 5</fullName>
    </recommendedName>
</protein>
<dbReference type="InterPro" id="IPR018247">
    <property type="entry name" value="EF_Hand_1_Ca_BS"/>
</dbReference>
<evidence type="ECO:0000256" key="6">
    <source>
        <dbReference type="SAM" id="MobiDB-lite"/>
    </source>
</evidence>
<evidence type="ECO:0008006" key="12">
    <source>
        <dbReference type="Google" id="ProtNLM"/>
    </source>
</evidence>
<dbReference type="PANTHER" id="PTHR11972">
    <property type="entry name" value="NADPH OXIDASE"/>
    <property type="match status" value="1"/>
</dbReference>
<dbReference type="Pfam" id="PF13202">
    <property type="entry name" value="EF-hand_5"/>
    <property type="match status" value="1"/>
</dbReference>
<reference evidence="10" key="2">
    <citation type="submission" date="2021-01" db="UniProtKB">
        <authorList>
            <consortium name="EnsemblMetazoa"/>
        </authorList>
    </citation>
    <scope>IDENTIFICATION</scope>
</reference>
<feature type="domain" description="EF-hand" evidence="8">
    <location>
        <begin position="41"/>
        <end position="76"/>
    </location>
</feature>
<dbReference type="SUPFAM" id="SSF63380">
    <property type="entry name" value="Riboflavin synthase domain-like"/>
    <property type="match status" value="1"/>
</dbReference>
<dbReference type="SUPFAM" id="SSF52343">
    <property type="entry name" value="Ferredoxin reductase-like, C-terminal NADP-linked domain"/>
    <property type="match status" value="1"/>
</dbReference>
<dbReference type="InterPro" id="IPR011992">
    <property type="entry name" value="EF-hand-dom_pair"/>
</dbReference>
<evidence type="ECO:0000313" key="10">
    <source>
        <dbReference type="EnsemblMetazoa" id="XP_030845635"/>
    </source>
</evidence>
<feature type="domain" description="FAD-binding FR-type" evidence="9">
    <location>
        <begin position="328"/>
        <end position="435"/>
    </location>
</feature>
<dbReference type="Pfam" id="PF08030">
    <property type="entry name" value="NAD_binding_6"/>
    <property type="match status" value="1"/>
</dbReference>
<dbReference type="OrthoDB" id="167398at2759"/>
<dbReference type="PROSITE" id="PS00018">
    <property type="entry name" value="EF_HAND_1"/>
    <property type="match status" value="3"/>
</dbReference>
<keyword evidence="3" id="KW-0106">Calcium</keyword>
<dbReference type="InterPro" id="IPR039261">
    <property type="entry name" value="FNR_nucleotide-bd"/>
</dbReference>
<accession>A0A7M7P5A3</accession>
<evidence type="ECO:0000256" key="2">
    <source>
        <dbReference type="ARBA" id="ARBA00022827"/>
    </source>
</evidence>
<evidence type="ECO:0000313" key="11">
    <source>
        <dbReference type="Proteomes" id="UP000007110"/>
    </source>
</evidence>
<dbReference type="KEGG" id="spu:580939"/>
<feature type="transmembrane region" description="Helical" evidence="7">
    <location>
        <begin position="171"/>
        <end position="193"/>
    </location>
</feature>
<evidence type="ECO:0000256" key="4">
    <source>
        <dbReference type="ARBA" id="ARBA00022857"/>
    </source>
</evidence>